<feature type="transmembrane region" description="Helical" evidence="1">
    <location>
        <begin position="171"/>
        <end position="192"/>
    </location>
</feature>
<dbReference type="Pfam" id="PF12679">
    <property type="entry name" value="ABC2_membrane_2"/>
    <property type="match status" value="1"/>
</dbReference>
<dbReference type="EMBL" id="JBEGDD010000008">
    <property type="protein sequence ID" value="MEQ7155647.1"/>
    <property type="molecule type" value="Genomic_DNA"/>
</dbReference>
<gene>
    <name evidence="2" type="ORF">ABN401_10550</name>
</gene>
<keyword evidence="1" id="KW-0812">Transmembrane</keyword>
<reference evidence="2 3" key="1">
    <citation type="submission" date="2024-06" db="EMBL/GenBank/DDBJ databases">
        <title>Brevundimonas sp. C11.</title>
        <authorList>
            <person name="Maltman C."/>
        </authorList>
    </citation>
    <scope>NUCLEOTIDE SEQUENCE [LARGE SCALE GENOMIC DNA]</scope>
    <source>
        <strain evidence="2 3">C11</strain>
    </source>
</reference>
<organism evidence="2 3">
    <name type="scientific">Brevundimonas aurifodinae</name>
    <dbReference type="NCBI Taxonomy" id="1508312"/>
    <lineage>
        <taxon>Bacteria</taxon>
        <taxon>Pseudomonadati</taxon>
        <taxon>Pseudomonadota</taxon>
        <taxon>Alphaproteobacteria</taxon>
        <taxon>Caulobacterales</taxon>
        <taxon>Caulobacteraceae</taxon>
        <taxon>Brevundimonas</taxon>
    </lineage>
</organism>
<feature type="transmembrane region" description="Helical" evidence="1">
    <location>
        <begin position="122"/>
        <end position="143"/>
    </location>
</feature>
<keyword evidence="1" id="KW-1133">Transmembrane helix</keyword>
<evidence type="ECO:0000313" key="2">
    <source>
        <dbReference type="EMBL" id="MEQ7155647.1"/>
    </source>
</evidence>
<dbReference type="RefSeq" id="WP_349684802.1">
    <property type="nucleotide sequence ID" value="NZ_JBEGDD010000008.1"/>
</dbReference>
<name>A0ABV1NPS7_9CAUL</name>
<keyword evidence="1" id="KW-0472">Membrane</keyword>
<protein>
    <submittedName>
        <fullName evidence="2">ABC transporter permease subunit</fullName>
    </submittedName>
</protein>
<dbReference type="Proteomes" id="UP001445732">
    <property type="component" value="Unassembled WGS sequence"/>
</dbReference>
<sequence length="292" mass="31405">MLADAIRAETYRFTRNRMAMVWSILFVPTLFLAIGTAVQFFTRARMAEMAEALPPELTAEGGPLATSGPLDLGQSLVSQAADFANPIVMLFVLIGAAIIYAGDYRWETWRLTSARNSRANLILGKVVLVFGVVLAALVTWLAFGMVGELIKAAIFERPLTFSFDGDRPGQFGGFIAVTVARVMQFSMIGLLAAAVSRSLLATLFVPMVVAIGQFFLMQSLPLLGWSAADLQSHLLIPGLSHDVLKTVLQGGADAAAAPDGVAWKAMLSLGLWTVVPLAVALAWFSRQDLSKE</sequence>
<feature type="transmembrane region" description="Helical" evidence="1">
    <location>
        <begin position="199"/>
        <end position="216"/>
    </location>
</feature>
<evidence type="ECO:0000256" key="1">
    <source>
        <dbReference type="SAM" id="Phobius"/>
    </source>
</evidence>
<accession>A0ABV1NPS7</accession>
<keyword evidence="3" id="KW-1185">Reference proteome</keyword>
<proteinExistence type="predicted"/>
<feature type="transmembrane region" description="Helical" evidence="1">
    <location>
        <begin position="21"/>
        <end position="41"/>
    </location>
</feature>
<comment type="caution">
    <text evidence="2">The sequence shown here is derived from an EMBL/GenBank/DDBJ whole genome shotgun (WGS) entry which is preliminary data.</text>
</comment>
<feature type="transmembrane region" description="Helical" evidence="1">
    <location>
        <begin position="83"/>
        <end position="101"/>
    </location>
</feature>
<feature type="transmembrane region" description="Helical" evidence="1">
    <location>
        <begin position="265"/>
        <end position="284"/>
    </location>
</feature>
<evidence type="ECO:0000313" key="3">
    <source>
        <dbReference type="Proteomes" id="UP001445732"/>
    </source>
</evidence>